<dbReference type="NCBIfam" id="TIGR01704">
    <property type="entry name" value="MTA_SAH-Nsdase"/>
    <property type="match status" value="1"/>
</dbReference>
<evidence type="ECO:0000313" key="7">
    <source>
        <dbReference type="EMBL" id="QQC64075.1"/>
    </source>
</evidence>
<dbReference type="EC" id="3.2.2.9" evidence="2"/>
<proteinExistence type="predicted"/>
<keyword evidence="8" id="KW-1185">Reference proteome</keyword>
<dbReference type="GO" id="GO:0005829">
    <property type="term" value="C:cytosol"/>
    <property type="evidence" value="ECO:0007669"/>
    <property type="project" value="TreeGrafter"/>
</dbReference>
<dbReference type="Proteomes" id="UP000595610">
    <property type="component" value="Chromosome 1"/>
</dbReference>
<dbReference type="GO" id="GO:0019509">
    <property type="term" value="P:L-methionine salvage from methylthioadenosine"/>
    <property type="evidence" value="ECO:0007669"/>
    <property type="project" value="UniProtKB-UniPathway"/>
</dbReference>
<organism evidence="7 8">
    <name type="scientific">Paraburkholderia ginsengisoli</name>
    <dbReference type="NCBI Taxonomy" id="311231"/>
    <lineage>
        <taxon>Bacteria</taxon>
        <taxon>Pseudomonadati</taxon>
        <taxon>Pseudomonadota</taxon>
        <taxon>Betaproteobacteria</taxon>
        <taxon>Burkholderiales</taxon>
        <taxon>Burkholderiaceae</taxon>
        <taxon>Paraburkholderia</taxon>
    </lineage>
</organism>
<dbReference type="RefSeq" id="WP_042322293.1">
    <property type="nucleotide sequence ID" value="NZ_CP066075.1"/>
</dbReference>
<dbReference type="GO" id="GO:0008782">
    <property type="term" value="F:adenosylhomocysteine nucleosidase activity"/>
    <property type="evidence" value="ECO:0007669"/>
    <property type="project" value="UniProtKB-EC"/>
</dbReference>
<dbReference type="CDD" id="cd09008">
    <property type="entry name" value="MTAN"/>
    <property type="match status" value="1"/>
</dbReference>
<comment type="pathway">
    <text evidence="1">Amino-acid biosynthesis; L-methionine biosynthesis via salvage pathway; S-methyl-5-thio-alpha-D-ribose 1-phosphate from S-methyl-5'-thioadenosine (hydrolase route): step 1/2.</text>
</comment>
<evidence type="ECO:0000256" key="3">
    <source>
        <dbReference type="ARBA" id="ARBA00022605"/>
    </source>
</evidence>
<dbReference type="InterPro" id="IPR000845">
    <property type="entry name" value="Nucleoside_phosphorylase_d"/>
</dbReference>
<dbReference type="InterPro" id="IPR035994">
    <property type="entry name" value="Nucleoside_phosphorylase_sf"/>
</dbReference>
<dbReference type="EMBL" id="CP066075">
    <property type="protein sequence ID" value="QQC64075.1"/>
    <property type="molecule type" value="Genomic_DNA"/>
</dbReference>
<dbReference type="Gene3D" id="3.40.50.1580">
    <property type="entry name" value="Nucleoside phosphorylase domain"/>
    <property type="match status" value="1"/>
</dbReference>
<dbReference type="Pfam" id="PF01048">
    <property type="entry name" value="PNP_UDP_1"/>
    <property type="match status" value="1"/>
</dbReference>
<evidence type="ECO:0000313" key="8">
    <source>
        <dbReference type="Proteomes" id="UP000595610"/>
    </source>
</evidence>
<keyword evidence="7" id="KW-0326">Glycosidase</keyword>
<dbReference type="GO" id="GO:0008930">
    <property type="term" value="F:methylthioadenosine nucleosidase activity"/>
    <property type="evidence" value="ECO:0007669"/>
    <property type="project" value="InterPro"/>
</dbReference>
<keyword evidence="3" id="KW-0028">Amino-acid biosynthesis</keyword>
<name>A0A7T4N2K7_9BURK</name>
<evidence type="ECO:0000256" key="1">
    <source>
        <dbReference type="ARBA" id="ARBA00004945"/>
    </source>
</evidence>
<dbReference type="GO" id="GO:0019284">
    <property type="term" value="P:L-methionine salvage from S-adenosylmethionine"/>
    <property type="evidence" value="ECO:0007669"/>
    <property type="project" value="TreeGrafter"/>
</dbReference>
<protein>
    <recommendedName>
        <fullName evidence="2">adenosylhomocysteine nucleosidase</fullName>
        <ecNumber evidence="2">3.2.2.9</ecNumber>
    </recommendedName>
</protein>
<dbReference type="PANTHER" id="PTHR46832:SF1">
    <property type="entry name" value="5'-METHYLTHIOADENOSINE_S-ADENOSYLHOMOCYSTEINE NUCLEOSIDASE"/>
    <property type="match status" value="1"/>
</dbReference>
<evidence type="ECO:0000259" key="6">
    <source>
        <dbReference type="Pfam" id="PF01048"/>
    </source>
</evidence>
<dbReference type="SUPFAM" id="SSF53167">
    <property type="entry name" value="Purine and uridine phosphorylases"/>
    <property type="match status" value="1"/>
</dbReference>
<keyword evidence="5" id="KW-0486">Methionine biosynthesis</keyword>
<dbReference type="AlphaFoldDB" id="A0A7T4N2K7"/>
<dbReference type="KEGG" id="pgis:I6I06_00795"/>
<reference evidence="7 8" key="1">
    <citation type="submission" date="2020-12" db="EMBL/GenBank/DDBJ databases">
        <title>FDA dAtabase for Regulatory Grade micrObial Sequences (FDA-ARGOS): Supporting development and validation of Infectious Disease Dx tests.</title>
        <authorList>
            <person name="Nelson B."/>
            <person name="Plummer A."/>
            <person name="Tallon L."/>
            <person name="Sadzewicz L."/>
            <person name="Zhao X."/>
            <person name="Boylan J."/>
            <person name="Ott S."/>
            <person name="Bowen H."/>
            <person name="Vavikolanu K."/>
            <person name="Mehta A."/>
            <person name="Aluvathingal J."/>
            <person name="Nadendla S."/>
            <person name="Myers T."/>
            <person name="Yan Y."/>
            <person name="Sichtig H."/>
        </authorList>
    </citation>
    <scope>NUCLEOTIDE SEQUENCE [LARGE SCALE GENOMIC DNA]</scope>
    <source>
        <strain evidence="7 8">FDAARGOS_1049</strain>
    </source>
</reference>
<dbReference type="PANTHER" id="PTHR46832">
    <property type="entry name" value="5'-METHYLTHIOADENOSINE/S-ADENOSYLHOMOCYSTEINE NUCLEOSIDASE"/>
    <property type="match status" value="1"/>
</dbReference>
<dbReference type="NCBIfam" id="NF004079">
    <property type="entry name" value="PRK05584.1"/>
    <property type="match status" value="1"/>
</dbReference>
<sequence length="266" mass="27229">MSGGVGSGGAPLSHRPLGILAALPQELGDLIEAMRAESGVRTITHGQRDYHLGTVHGAPCVVTLARVGKVAAAATVSALIHAFDVEAVVFTGVAGGVGTEVRVGDIVVADTLLQHDLDASPLFPRFEVPLLGVSRFAADAALAGRLAAACERFVAEEGAASAARFGTREPRVHRGLIISGDQFVASAAGVAALRDALPDALAVEMEGAAIAQVCHEYGVRCAVVRTISDTADDHAPASFVSFLTDIAGAYSNAILTRFLDTRGAAV</sequence>
<keyword evidence="4 7" id="KW-0378">Hydrolase</keyword>
<dbReference type="GO" id="GO:0009164">
    <property type="term" value="P:nucleoside catabolic process"/>
    <property type="evidence" value="ECO:0007669"/>
    <property type="project" value="InterPro"/>
</dbReference>
<evidence type="ECO:0000256" key="4">
    <source>
        <dbReference type="ARBA" id="ARBA00022801"/>
    </source>
</evidence>
<evidence type="ECO:0000256" key="2">
    <source>
        <dbReference type="ARBA" id="ARBA00011974"/>
    </source>
</evidence>
<accession>A0A7T4N2K7</accession>
<feature type="domain" description="Nucleoside phosphorylase" evidence="6">
    <location>
        <begin position="17"/>
        <end position="259"/>
    </location>
</feature>
<dbReference type="UniPathway" id="UPA00904">
    <property type="reaction ID" value="UER00871"/>
</dbReference>
<gene>
    <name evidence="7" type="ORF">I6I06_00795</name>
</gene>
<evidence type="ECO:0000256" key="5">
    <source>
        <dbReference type="ARBA" id="ARBA00023167"/>
    </source>
</evidence>
<dbReference type="InterPro" id="IPR010049">
    <property type="entry name" value="MTA_SAH_Nsdase"/>
</dbReference>